<comment type="caution">
    <text evidence="2">The sequence shown here is derived from an EMBL/GenBank/DDBJ whole genome shotgun (WGS) entry which is preliminary data.</text>
</comment>
<gene>
    <name evidence="2" type="ORF">CGGC5_v009138</name>
</gene>
<dbReference type="RefSeq" id="XP_031883649.1">
    <property type="nucleotide sequence ID" value="XM_032037476.1"/>
</dbReference>
<keyword evidence="3" id="KW-1185">Reference proteome</keyword>
<proteinExistence type="predicted"/>
<evidence type="ECO:0000256" key="1">
    <source>
        <dbReference type="SAM" id="MobiDB-lite"/>
    </source>
</evidence>
<reference evidence="2 3" key="1">
    <citation type="submission" date="2012-08" db="EMBL/GenBank/DDBJ databases">
        <authorList>
            <person name="Gan P.H.P."/>
            <person name="Ikeda K."/>
            <person name="Irieda H."/>
            <person name="Narusaka M."/>
            <person name="O'Connell R.J."/>
            <person name="Narusaka Y."/>
            <person name="Takano Y."/>
            <person name="Kubo Y."/>
            <person name="Shirasu K."/>
        </authorList>
    </citation>
    <scope>NUCLEOTIDE SEQUENCE [LARGE SCALE GENOMIC DNA]</scope>
    <source>
        <strain evidence="2 3">Nara gc5</strain>
    </source>
</reference>
<accession>A0A7J6IYX4</accession>
<dbReference type="EMBL" id="ANPB02000005">
    <property type="protein sequence ID" value="KAF4482462.1"/>
    <property type="molecule type" value="Genomic_DNA"/>
</dbReference>
<dbReference type="GeneID" id="43621452"/>
<reference evidence="2 3" key="2">
    <citation type="submission" date="2020-04" db="EMBL/GenBank/DDBJ databases">
        <title>Genome sequencing and assembly of multiple isolates from the Colletotrichum gloeosporioides species complex.</title>
        <authorList>
            <person name="Gan P."/>
            <person name="Shirasu K."/>
        </authorList>
    </citation>
    <scope>NUCLEOTIDE SEQUENCE [LARGE SCALE GENOMIC DNA]</scope>
    <source>
        <strain evidence="2 3">Nara gc5</strain>
    </source>
</reference>
<dbReference type="Proteomes" id="UP000011096">
    <property type="component" value="Unassembled WGS sequence"/>
</dbReference>
<dbReference type="InParanoid" id="A0A7J6IYX4"/>
<feature type="region of interest" description="Disordered" evidence="1">
    <location>
        <begin position="1"/>
        <end position="87"/>
    </location>
</feature>
<organism evidence="2 3">
    <name type="scientific">Colletotrichum fructicola (strain Nara gc5)</name>
    <name type="common">Anthracnose fungus</name>
    <name type="synonym">Colletotrichum gloeosporioides (strain Nara gc5)</name>
    <dbReference type="NCBI Taxonomy" id="1213859"/>
    <lineage>
        <taxon>Eukaryota</taxon>
        <taxon>Fungi</taxon>
        <taxon>Dikarya</taxon>
        <taxon>Ascomycota</taxon>
        <taxon>Pezizomycotina</taxon>
        <taxon>Sordariomycetes</taxon>
        <taxon>Hypocreomycetidae</taxon>
        <taxon>Glomerellales</taxon>
        <taxon>Glomerellaceae</taxon>
        <taxon>Colletotrichum</taxon>
        <taxon>Colletotrichum gloeosporioides species complex</taxon>
    </lineage>
</organism>
<dbReference type="AlphaFoldDB" id="A0A7J6IYX4"/>
<dbReference type="OrthoDB" id="4849123at2759"/>
<protein>
    <submittedName>
        <fullName evidence="2">Uncharacterized protein</fullName>
    </submittedName>
</protein>
<feature type="compositionally biased region" description="Polar residues" evidence="1">
    <location>
        <begin position="56"/>
        <end position="66"/>
    </location>
</feature>
<evidence type="ECO:0000313" key="3">
    <source>
        <dbReference type="Proteomes" id="UP000011096"/>
    </source>
</evidence>
<sequence>MDARSDRSAYYGNAASKSSHKHSSAESQSTLARRRISTYDNQPAARDSNMYRVAYQGTSASESQAQHRARTEAELARITAQSRGGRS</sequence>
<evidence type="ECO:0000313" key="2">
    <source>
        <dbReference type="EMBL" id="KAF4482462.1"/>
    </source>
</evidence>
<name>A0A7J6IYX4_COLFN</name>